<name>A0A1F5G1M1_9BACT</name>
<accession>A0A1F5G1M1</accession>
<comment type="caution">
    <text evidence="1">The sequence shown here is derived from an EMBL/GenBank/DDBJ whole genome shotgun (WGS) entry which is preliminary data.</text>
</comment>
<protein>
    <submittedName>
        <fullName evidence="1">Uncharacterized protein</fullName>
    </submittedName>
</protein>
<organism evidence="1 2">
    <name type="scientific">Candidatus Curtissbacteria bacterium RIFCSPHIGHO2_01_FULL_41_13</name>
    <dbReference type="NCBI Taxonomy" id="1797745"/>
    <lineage>
        <taxon>Bacteria</taxon>
        <taxon>Candidatus Curtissiibacteriota</taxon>
    </lineage>
</organism>
<reference evidence="1 2" key="1">
    <citation type="journal article" date="2016" name="Nat. Commun.">
        <title>Thousands of microbial genomes shed light on interconnected biogeochemical processes in an aquifer system.</title>
        <authorList>
            <person name="Anantharaman K."/>
            <person name="Brown C.T."/>
            <person name="Hug L.A."/>
            <person name="Sharon I."/>
            <person name="Castelle C.J."/>
            <person name="Probst A.J."/>
            <person name="Thomas B.C."/>
            <person name="Singh A."/>
            <person name="Wilkins M.J."/>
            <person name="Karaoz U."/>
            <person name="Brodie E.L."/>
            <person name="Williams K.H."/>
            <person name="Hubbard S.S."/>
            <person name="Banfield J.F."/>
        </authorList>
    </citation>
    <scope>NUCLEOTIDE SEQUENCE [LARGE SCALE GENOMIC DNA]</scope>
</reference>
<dbReference type="AlphaFoldDB" id="A0A1F5G1M1"/>
<gene>
    <name evidence="1" type="ORF">A2696_01825</name>
</gene>
<dbReference type="EMBL" id="MFBA01000016">
    <property type="protein sequence ID" value="OGD85717.1"/>
    <property type="molecule type" value="Genomic_DNA"/>
</dbReference>
<evidence type="ECO:0000313" key="2">
    <source>
        <dbReference type="Proteomes" id="UP000177069"/>
    </source>
</evidence>
<evidence type="ECO:0000313" key="1">
    <source>
        <dbReference type="EMBL" id="OGD85717.1"/>
    </source>
</evidence>
<proteinExistence type="predicted"/>
<sequence>MPDRPPTADRPLYTPIEFMGFQEWADSGDIRVQRIREFITPRLAEAVADLADQEAAKFMRTAIQQLEDICQRRFTDQGNPPSEIPIYCLLDGKINNHARYNFDGIRGEHNGPTLIVTQALIHGLCPEFDVKLVDDLEESLRKAGTAQNFGYADLHSHYTNGQQEAAEYSTVLPGVTLSVSHHNEEKYISLDWKVM</sequence>
<dbReference type="Proteomes" id="UP000177069">
    <property type="component" value="Unassembled WGS sequence"/>
</dbReference>